<proteinExistence type="predicted"/>
<dbReference type="PROSITE" id="PS51257">
    <property type="entry name" value="PROKAR_LIPOPROTEIN"/>
    <property type="match status" value="1"/>
</dbReference>
<organism evidence="2 3">
    <name type="scientific">Hyalangium rubrum</name>
    <dbReference type="NCBI Taxonomy" id="3103134"/>
    <lineage>
        <taxon>Bacteria</taxon>
        <taxon>Pseudomonadati</taxon>
        <taxon>Myxococcota</taxon>
        <taxon>Myxococcia</taxon>
        <taxon>Myxococcales</taxon>
        <taxon>Cystobacterineae</taxon>
        <taxon>Archangiaceae</taxon>
        <taxon>Hyalangium</taxon>
    </lineage>
</organism>
<sequence>MGRRWAWMGMVGVCALLSGCKEREQQEQPAAPVAARAPAPARPNVGTAPERTTAAPPAGTPAQPQMTPAQPMAQTPAAAPRGTGSTTSPGTAPGAPNAPMVVTEMGAPEQAPEGRVMIGFEAVQAREDEAWHEGAAKAARAAQQNDSVPLEKVVIATGTVDGRVSRVDKGTVHVRDGEGNVYQLRIDKKSRSLRQGQALPLRQLEEGTPVRASFDLVGEDSYARDIEVRR</sequence>
<evidence type="ECO:0000313" key="2">
    <source>
        <dbReference type="EMBL" id="MDY7225768.1"/>
    </source>
</evidence>
<dbReference type="RefSeq" id="WP_321544498.1">
    <property type="nucleotide sequence ID" value="NZ_JAXIVS010000002.1"/>
</dbReference>
<comment type="caution">
    <text evidence="2">The sequence shown here is derived from an EMBL/GenBank/DDBJ whole genome shotgun (WGS) entry which is preliminary data.</text>
</comment>
<feature type="compositionally biased region" description="Low complexity" evidence="1">
    <location>
        <begin position="27"/>
        <end position="99"/>
    </location>
</feature>
<evidence type="ECO:0000256" key="1">
    <source>
        <dbReference type="SAM" id="MobiDB-lite"/>
    </source>
</evidence>
<gene>
    <name evidence="2" type="ORF">SYV04_05215</name>
</gene>
<dbReference type="Proteomes" id="UP001291309">
    <property type="component" value="Unassembled WGS sequence"/>
</dbReference>
<keyword evidence="3" id="KW-1185">Reference proteome</keyword>
<evidence type="ECO:0008006" key="4">
    <source>
        <dbReference type="Google" id="ProtNLM"/>
    </source>
</evidence>
<reference evidence="2 3" key="1">
    <citation type="submission" date="2023-12" db="EMBL/GenBank/DDBJ databases">
        <title>the genome sequence of Hyalangium sp. s54d21.</title>
        <authorList>
            <person name="Zhang X."/>
        </authorList>
    </citation>
    <scope>NUCLEOTIDE SEQUENCE [LARGE SCALE GENOMIC DNA]</scope>
    <source>
        <strain evidence="3">s54d21</strain>
    </source>
</reference>
<name>A0ABU5GX52_9BACT</name>
<dbReference type="EMBL" id="JAXIVS010000002">
    <property type="protein sequence ID" value="MDY7225768.1"/>
    <property type="molecule type" value="Genomic_DNA"/>
</dbReference>
<accession>A0ABU5GX52</accession>
<protein>
    <recommendedName>
        <fullName evidence="4">Lipoprotein</fullName>
    </recommendedName>
</protein>
<feature type="region of interest" description="Disordered" evidence="1">
    <location>
        <begin position="22"/>
        <end position="100"/>
    </location>
</feature>
<evidence type="ECO:0000313" key="3">
    <source>
        <dbReference type="Proteomes" id="UP001291309"/>
    </source>
</evidence>